<organism evidence="1 2">
    <name type="scientific">Brachyspira hampsonii</name>
    <dbReference type="NCBI Taxonomy" id="1287055"/>
    <lineage>
        <taxon>Bacteria</taxon>
        <taxon>Pseudomonadati</taxon>
        <taxon>Spirochaetota</taxon>
        <taxon>Spirochaetia</taxon>
        <taxon>Brachyspirales</taxon>
        <taxon>Brachyspiraceae</taxon>
        <taxon>Brachyspira</taxon>
    </lineage>
</organism>
<name>A0A1E5NH09_9SPIR</name>
<dbReference type="EMBL" id="MDCO01000006">
    <property type="protein sequence ID" value="OEJ15449.1"/>
    <property type="molecule type" value="Genomic_DNA"/>
</dbReference>
<proteinExistence type="predicted"/>
<gene>
    <name evidence="1" type="ORF">BFL38_14265</name>
</gene>
<evidence type="ECO:0000313" key="1">
    <source>
        <dbReference type="EMBL" id="OEJ15449.1"/>
    </source>
</evidence>
<sequence length="74" mass="8861">MERRDNIKEIILSNINKIEPDKYYNTFDLLRLLGTGITPTRNFITKKIPIEKRQVIILKEHTEEYKGQNIFKNI</sequence>
<reference evidence="1 2" key="1">
    <citation type="submission" date="2016-08" db="EMBL/GenBank/DDBJ databases">
        <title>Characterization and recognition of Brachyspira hampsonii sp. nov., a novel intestinal spirochete that is pathogenic to pigs.</title>
        <authorList>
            <person name="Mirajkar N."/>
            <person name="La T."/>
            <person name="Phillips N."/>
            <person name="Hampson D."/>
            <person name="Gebhart C."/>
        </authorList>
    </citation>
    <scope>NUCLEOTIDE SEQUENCE [LARGE SCALE GENOMIC DNA]</scope>
    <source>
        <strain evidence="1 2">P280/1</strain>
    </source>
</reference>
<dbReference type="AlphaFoldDB" id="A0A1E5NH09"/>
<protein>
    <submittedName>
        <fullName evidence="1">Uncharacterized protein</fullName>
    </submittedName>
</protein>
<comment type="caution">
    <text evidence="1">The sequence shown here is derived from an EMBL/GenBank/DDBJ whole genome shotgun (WGS) entry which is preliminary data.</text>
</comment>
<accession>A0A1E5NH09</accession>
<dbReference type="Proteomes" id="UP000095247">
    <property type="component" value="Unassembled WGS sequence"/>
</dbReference>
<evidence type="ECO:0000313" key="2">
    <source>
        <dbReference type="Proteomes" id="UP000095247"/>
    </source>
</evidence>
<dbReference type="RefSeq" id="WP_069726000.1">
    <property type="nucleotide sequence ID" value="NZ_MDCO01000006.1"/>
</dbReference>